<feature type="transmembrane region" description="Helical" evidence="2">
    <location>
        <begin position="20"/>
        <end position="41"/>
    </location>
</feature>
<feature type="region of interest" description="Disordered" evidence="1">
    <location>
        <begin position="180"/>
        <end position="229"/>
    </location>
</feature>
<dbReference type="KEGG" id="rcr:NCTC10994_00179"/>
<evidence type="ECO:0000256" key="2">
    <source>
        <dbReference type="SAM" id="Phobius"/>
    </source>
</evidence>
<feature type="transmembrane region" description="Helical" evidence="2">
    <location>
        <begin position="91"/>
        <end position="112"/>
    </location>
</feature>
<feature type="transmembrane region" description="Helical" evidence="2">
    <location>
        <begin position="132"/>
        <end position="160"/>
    </location>
</feature>
<dbReference type="Proteomes" id="UP000249091">
    <property type="component" value="Chromosome 1"/>
</dbReference>
<feature type="compositionally biased region" description="Basic and acidic residues" evidence="1">
    <location>
        <begin position="180"/>
        <end position="198"/>
    </location>
</feature>
<dbReference type="AlphaFoldDB" id="A0A2X4WNG5"/>
<evidence type="ECO:0000313" key="3">
    <source>
        <dbReference type="EMBL" id="SQI28435.1"/>
    </source>
</evidence>
<name>A0A2X4WNG5_9NOCA</name>
<dbReference type="InterPro" id="IPR011746">
    <property type="entry name" value="Trp_synth-assoc_CHP"/>
</dbReference>
<gene>
    <name evidence="3" type="ORF">NCTC10994_00179</name>
</gene>
<protein>
    <submittedName>
        <fullName evidence="3">Membrane protein</fullName>
    </submittedName>
</protein>
<keyword evidence="2" id="KW-1133">Transmembrane helix</keyword>
<dbReference type="RefSeq" id="WP_072698998.1">
    <property type="nucleotide sequence ID" value="NZ_JAFBBL010000001.1"/>
</dbReference>
<dbReference type="STRING" id="1219011.GCA_001895045_00974"/>
<reference evidence="3 4" key="1">
    <citation type="submission" date="2018-06" db="EMBL/GenBank/DDBJ databases">
        <authorList>
            <consortium name="Pathogen Informatics"/>
            <person name="Doyle S."/>
        </authorList>
    </citation>
    <scope>NUCLEOTIDE SEQUENCE [LARGE SCALE GENOMIC DNA]</scope>
    <source>
        <strain evidence="3 4">NCTC10994</strain>
    </source>
</reference>
<proteinExistence type="predicted"/>
<evidence type="ECO:0000256" key="1">
    <source>
        <dbReference type="SAM" id="MobiDB-lite"/>
    </source>
</evidence>
<dbReference type="InterPro" id="IPR019051">
    <property type="entry name" value="Trp_biosyn_TM_oprn/chp"/>
</dbReference>
<dbReference type="EMBL" id="LS483468">
    <property type="protein sequence ID" value="SQI28435.1"/>
    <property type="molecule type" value="Genomic_DNA"/>
</dbReference>
<accession>A0A2X4WNG5</accession>
<feature type="transmembrane region" description="Helical" evidence="2">
    <location>
        <begin position="61"/>
        <end position="84"/>
    </location>
</feature>
<sequence>MSAPGSADAPRSGAGRRPTVVAAGLLALGAAALWGSSRMTWVRAESSDGLGADRVTDLEGAKWAAATTPLALALLAAIAAAFAVRGRALRVVSIAVGAVAVAAAVPAVQLLVGGGDADTAARIAELPGRATVTAVTVSPLPAVLALLGACLAIAAAVALWRTPREQAGLSAKYDSPAARRDAAVRRAETDEPMTERTLWDAMDAGEDPTVDRDDEGNDDGDVSDSGTRR</sequence>
<organism evidence="3 4">
    <name type="scientific">Rhodococcus coprophilus</name>
    <dbReference type="NCBI Taxonomy" id="38310"/>
    <lineage>
        <taxon>Bacteria</taxon>
        <taxon>Bacillati</taxon>
        <taxon>Actinomycetota</taxon>
        <taxon>Actinomycetes</taxon>
        <taxon>Mycobacteriales</taxon>
        <taxon>Nocardiaceae</taxon>
        <taxon>Rhodococcus</taxon>
    </lineage>
</organism>
<dbReference type="Pfam" id="PF09534">
    <property type="entry name" value="Trp_oprn_chp"/>
    <property type="match status" value="1"/>
</dbReference>
<evidence type="ECO:0000313" key="4">
    <source>
        <dbReference type="Proteomes" id="UP000249091"/>
    </source>
</evidence>
<feature type="compositionally biased region" description="Acidic residues" evidence="1">
    <location>
        <begin position="203"/>
        <end position="222"/>
    </location>
</feature>
<keyword evidence="4" id="KW-1185">Reference proteome</keyword>
<keyword evidence="2" id="KW-0472">Membrane</keyword>
<keyword evidence="2" id="KW-0812">Transmembrane</keyword>
<dbReference type="NCBIfam" id="TIGR02234">
    <property type="entry name" value="trp_oprn_chp"/>
    <property type="match status" value="1"/>
</dbReference>